<keyword evidence="4" id="KW-1185">Reference proteome</keyword>
<gene>
    <name evidence="3" type="ORF">L1857_33310</name>
</gene>
<evidence type="ECO:0000256" key="1">
    <source>
        <dbReference type="SAM" id="MobiDB-lite"/>
    </source>
</evidence>
<feature type="compositionally biased region" description="Polar residues" evidence="1">
    <location>
        <begin position="1"/>
        <end position="15"/>
    </location>
</feature>
<protein>
    <submittedName>
        <fullName evidence="3">Uncharacterized protein</fullName>
    </submittedName>
</protein>
<feature type="region of interest" description="Disordered" evidence="1">
    <location>
        <begin position="208"/>
        <end position="238"/>
    </location>
</feature>
<dbReference type="Proteomes" id="UP000830158">
    <property type="component" value="Chromosome"/>
</dbReference>
<feature type="compositionally biased region" description="Low complexity" evidence="1">
    <location>
        <begin position="251"/>
        <end position="287"/>
    </location>
</feature>
<dbReference type="RefSeq" id="WP_249467250.1">
    <property type="nucleotide sequence ID" value="NZ_CP091196.1"/>
</dbReference>
<dbReference type="EMBL" id="CP091196">
    <property type="protein sequence ID" value="UQS27329.1"/>
    <property type="molecule type" value="Genomic_DNA"/>
</dbReference>
<proteinExistence type="predicted"/>
<reference evidence="3" key="1">
    <citation type="submission" date="2022-01" db="EMBL/GenBank/DDBJ databases">
        <title>PSI-footprinting approach for the identification of protein synthesis inhibitor producers.</title>
        <authorList>
            <person name="Handel F."/>
            <person name="Kulik A."/>
            <person name="Wex K.W."/>
            <person name="Berscheid A."/>
            <person name="Saur J.S."/>
            <person name="Winkler A."/>
            <person name="Wibberg D."/>
            <person name="Kalinowski J."/>
            <person name="Broetz-Oesterhelt H."/>
            <person name="Mast Y."/>
        </authorList>
    </citation>
    <scope>NUCLEOTIDE SEQUENCE</scope>
    <source>
        <strain evidence="3">KNN 49.3e</strain>
    </source>
</reference>
<evidence type="ECO:0000313" key="3">
    <source>
        <dbReference type="EMBL" id="UQS27329.1"/>
    </source>
</evidence>
<name>A0ABY4P4W1_9PSEU</name>
<feature type="region of interest" description="Disordered" evidence="1">
    <location>
        <begin position="1"/>
        <end position="46"/>
    </location>
</feature>
<feature type="transmembrane region" description="Helical" evidence="2">
    <location>
        <begin position="181"/>
        <end position="203"/>
    </location>
</feature>
<organism evidence="3 4">
    <name type="scientific">Amycolatopsis thermalba</name>
    <dbReference type="NCBI Taxonomy" id="944492"/>
    <lineage>
        <taxon>Bacteria</taxon>
        <taxon>Bacillati</taxon>
        <taxon>Actinomycetota</taxon>
        <taxon>Actinomycetes</taxon>
        <taxon>Pseudonocardiales</taxon>
        <taxon>Pseudonocardiaceae</taxon>
        <taxon>Amycolatopsis</taxon>
    </lineage>
</organism>
<keyword evidence="2" id="KW-1133">Transmembrane helix</keyword>
<sequence>MTTGAHSLGSESGATTVAELLARRDRPVRQRQSRAPEPSPAEMTMPTMVAAISVLDSKSPRRLERPPVASTAGMRVFGTGSFGSAGTVGATLRGTDGGGRAGRTTAPGPMTGEQTPAALATTPAAPPPAAPPAPLAAEVKAAQTIVFEACVVDDEPAEPLIVPVDEDADARPAKERRNRPLILATASAGLTLAGAMLVGGWIAGPGGEPEPVSLSGGHAAPQEPTVANQGERPGAVPPEGRFTGILPVAATKQAAPKTTTPKAAAPTTKKPTRQAAPKQTQQAPKPQFSVPQYQIPRFDRDWSEYEREFDYDYGHHYDYDRDRYDDRHGHRHR</sequence>
<keyword evidence="2" id="KW-0472">Membrane</keyword>
<feature type="region of interest" description="Disordered" evidence="1">
    <location>
        <begin position="91"/>
        <end position="133"/>
    </location>
</feature>
<evidence type="ECO:0000313" key="4">
    <source>
        <dbReference type="Proteomes" id="UP000830158"/>
    </source>
</evidence>
<accession>A0ABY4P4W1</accession>
<keyword evidence="2" id="KW-0812">Transmembrane</keyword>
<feature type="region of interest" description="Disordered" evidence="1">
    <location>
        <begin position="251"/>
        <end position="299"/>
    </location>
</feature>
<feature type="region of interest" description="Disordered" evidence="1">
    <location>
        <begin position="314"/>
        <end position="333"/>
    </location>
</feature>
<evidence type="ECO:0000256" key="2">
    <source>
        <dbReference type="SAM" id="Phobius"/>
    </source>
</evidence>
<feature type="compositionally biased region" description="Pro residues" evidence="1">
    <location>
        <begin position="124"/>
        <end position="133"/>
    </location>
</feature>